<dbReference type="EMBL" id="BGPR01014780">
    <property type="protein sequence ID" value="GBN66648.1"/>
    <property type="molecule type" value="Genomic_DNA"/>
</dbReference>
<reference evidence="2 3" key="1">
    <citation type="journal article" date="2019" name="Sci. Rep.">
        <title>Orb-weaving spider Araneus ventricosus genome elucidates the spidroin gene catalogue.</title>
        <authorList>
            <person name="Kono N."/>
            <person name="Nakamura H."/>
            <person name="Ohtoshi R."/>
            <person name="Moran D.A.P."/>
            <person name="Shinohara A."/>
            <person name="Yoshida Y."/>
            <person name="Fujiwara M."/>
            <person name="Mori M."/>
            <person name="Tomita M."/>
            <person name="Arakawa K."/>
        </authorList>
    </citation>
    <scope>NUCLEOTIDE SEQUENCE [LARGE SCALE GENOMIC DNA]</scope>
</reference>
<organism evidence="2 3">
    <name type="scientific">Araneus ventricosus</name>
    <name type="common">Orbweaver spider</name>
    <name type="synonym">Epeira ventricosa</name>
    <dbReference type="NCBI Taxonomy" id="182803"/>
    <lineage>
        <taxon>Eukaryota</taxon>
        <taxon>Metazoa</taxon>
        <taxon>Ecdysozoa</taxon>
        <taxon>Arthropoda</taxon>
        <taxon>Chelicerata</taxon>
        <taxon>Arachnida</taxon>
        <taxon>Araneae</taxon>
        <taxon>Araneomorphae</taxon>
        <taxon>Entelegynae</taxon>
        <taxon>Araneoidea</taxon>
        <taxon>Araneidae</taxon>
        <taxon>Araneus</taxon>
    </lineage>
</organism>
<protein>
    <submittedName>
        <fullName evidence="2">Uncharacterized protein</fullName>
    </submittedName>
</protein>
<proteinExistence type="predicted"/>
<evidence type="ECO:0000313" key="2">
    <source>
        <dbReference type="EMBL" id="GBN66657.1"/>
    </source>
</evidence>
<keyword evidence="3" id="KW-1185">Reference proteome</keyword>
<accession>A0A4Y2QTH7</accession>
<evidence type="ECO:0000313" key="1">
    <source>
        <dbReference type="EMBL" id="GBN66648.1"/>
    </source>
</evidence>
<comment type="caution">
    <text evidence="2">The sequence shown here is derived from an EMBL/GenBank/DDBJ whole genome shotgun (WGS) entry which is preliminary data.</text>
</comment>
<gene>
    <name evidence="1" type="ORF">AVEN_25848_1</name>
    <name evidence="2" type="ORF">AVEN_73420_1</name>
</gene>
<sequence>MENHGRRKYRYPGKPVSANIGQPYTLRANRLKAVHLSGCYVTVDNFLEPPKAMQKEVYEEWLSIDEAIPLAATITDLEICQTICEQDQALKVDYSDREECVEEHSPTNAEIRQALDILKRGVQNRSTNFRKTIRVRTIYK</sequence>
<evidence type="ECO:0000313" key="3">
    <source>
        <dbReference type="Proteomes" id="UP000499080"/>
    </source>
</evidence>
<dbReference type="EMBL" id="BGPR01014781">
    <property type="protein sequence ID" value="GBN66657.1"/>
    <property type="molecule type" value="Genomic_DNA"/>
</dbReference>
<dbReference type="AlphaFoldDB" id="A0A4Y2QTH7"/>
<name>A0A4Y2QTH7_ARAVE</name>
<dbReference type="Proteomes" id="UP000499080">
    <property type="component" value="Unassembled WGS sequence"/>
</dbReference>
<dbReference type="OrthoDB" id="6617542at2759"/>